<gene>
    <name evidence="2" type="ORF">ABEB36_013944</name>
</gene>
<evidence type="ECO:0000313" key="2">
    <source>
        <dbReference type="EMBL" id="KAL1490033.1"/>
    </source>
</evidence>
<organism evidence="2 3">
    <name type="scientific">Hypothenemus hampei</name>
    <name type="common">Coffee berry borer</name>
    <dbReference type="NCBI Taxonomy" id="57062"/>
    <lineage>
        <taxon>Eukaryota</taxon>
        <taxon>Metazoa</taxon>
        <taxon>Ecdysozoa</taxon>
        <taxon>Arthropoda</taxon>
        <taxon>Hexapoda</taxon>
        <taxon>Insecta</taxon>
        <taxon>Pterygota</taxon>
        <taxon>Neoptera</taxon>
        <taxon>Endopterygota</taxon>
        <taxon>Coleoptera</taxon>
        <taxon>Polyphaga</taxon>
        <taxon>Cucujiformia</taxon>
        <taxon>Curculionidae</taxon>
        <taxon>Scolytinae</taxon>
        <taxon>Hypothenemus</taxon>
    </lineage>
</organism>
<comment type="caution">
    <text evidence="2">The sequence shown here is derived from an EMBL/GenBank/DDBJ whole genome shotgun (WGS) entry which is preliminary data.</text>
</comment>
<keyword evidence="3" id="KW-1185">Reference proteome</keyword>
<protein>
    <submittedName>
        <fullName evidence="2">Uncharacterized protein</fullName>
    </submittedName>
</protein>
<evidence type="ECO:0000256" key="1">
    <source>
        <dbReference type="SAM" id="MobiDB-lite"/>
    </source>
</evidence>
<accession>A0ABD1E641</accession>
<name>A0ABD1E641_HYPHA</name>
<dbReference type="AlphaFoldDB" id="A0ABD1E641"/>
<reference evidence="2 3" key="1">
    <citation type="submission" date="2024-05" db="EMBL/GenBank/DDBJ databases">
        <title>Genetic variation in Jamaican populations of the coffee berry borer (Hypothenemus hampei).</title>
        <authorList>
            <person name="Errbii M."/>
            <person name="Myrie A."/>
        </authorList>
    </citation>
    <scope>NUCLEOTIDE SEQUENCE [LARGE SCALE GENOMIC DNA]</scope>
    <source>
        <strain evidence="2">JA-Hopewell-2020-01-JO</strain>
        <tissue evidence="2">Whole body</tissue>
    </source>
</reference>
<dbReference type="Proteomes" id="UP001566132">
    <property type="component" value="Unassembled WGS sequence"/>
</dbReference>
<proteinExistence type="predicted"/>
<dbReference type="EMBL" id="JBDJPC010000011">
    <property type="protein sequence ID" value="KAL1490033.1"/>
    <property type="molecule type" value="Genomic_DNA"/>
</dbReference>
<evidence type="ECO:0000313" key="3">
    <source>
        <dbReference type="Proteomes" id="UP001566132"/>
    </source>
</evidence>
<sequence length="119" mass="13808">MCTQRFNAKLSKNPDSDSDISDGRKTRKGQYCTLDPPKLNDFILPESAIKKDKFLQFKNNQIEERFEYEGVNVNRLSHDDEAENLLLNEVAENVEVTGRGNLYDREGNGMNERKKYVVY</sequence>
<feature type="region of interest" description="Disordered" evidence="1">
    <location>
        <begin position="1"/>
        <end position="31"/>
    </location>
</feature>